<keyword evidence="2 4" id="KW-0238">DNA-binding</keyword>
<dbReference type="PANTHER" id="PTHR11829:SF380">
    <property type="entry name" value="PROTEIN FORK HEAD"/>
    <property type="match status" value="1"/>
</dbReference>
<comment type="subcellular location">
    <subcellularLocation>
        <location evidence="1 4">Nucleus</location>
    </subcellularLocation>
</comment>
<dbReference type="PROSITE" id="PS00657">
    <property type="entry name" value="FORK_HEAD_1"/>
    <property type="match status" value="1"/>
</dbReference>
<accession>A0A8C4QSY2</accession>
<dbReference type="Pfam" id="PF08430">
    <property type="entry name" value="Forkhead_N"/>
    <property type="match status" value="1"/>
</dbReference>
<protein>
    <submittedName>
        <fullName evidence="7">Forkhead box A2</fullName>
    </submittedName>
</protein>
<dbReference type="InterPro" id="IPR036390">
    <property type="entry name" value="WH_DNA-bd_sf"/>
</dbReference>
<dbReference type="CDD" id="cd20039">
    <property type="entry name" value="FH_FOXA2"/>
    <property type="match status" value="1"/>
</dbReference>
<keyword evidence="3 4" id="KW-0539">Nucleus</keyword>
<evidence type="ECO:0000256" key="5">
    <source>
        <dbReference type="SAM" id="MobiDB-lite"/>
    </source>
</evidence>
<evidence type="ECO:0000256" key="4">
    <source>
        <dbReference type="PROSITE-ProRule" id="PRU00089"/>
    </source>
</evidence>
<feature type="domain" description="Fork-head" evidence="6">
    <location>
        <begin position="164"/>
        <end position="258"/>
    </location>
</feature>
<evidence type="ECO:0000313" key="8">
    <source>
        <dbReference type="Proteomes" id="UP000694388"/>
    </source>
</evidence>
<dbReference type="Pfam" id="PF00250">
    <property type="entry name" value="Forkhead"/>
    <property type="match status" value="1"/>
</dbReference>
<sequence>MLTSSAIYNSIKMEAHEIDWNSYYGDPNEAYSTQSSMNPSMGGMAVMNTYISSSSSLPPMSMSSYAGGAPMGAPPPMGAMAATASVPLGSGIPPLGGGLGHMGNAVSPGMNSMAVAQNGTMQTLGAYSGVAPSVSPLGGYGQGGLCARAPRDPKAYRRNYTHAKPPYSYISLITMAIQQSPNKMMTLNEIYQWIMDLFPFYRQNQQRWQNSIRHSLSFNDCFVKVPRSPDKPGKGSFWALHPESGNMFENGCYLRRQKRFKCEKKIAQKLQAQEAARHQQDASGHSGTTTCVTTNVTVTGPDTATIGGSPSLVDQNSPMADMKPPARTCLSPLRSEHHTPSPAQSLMSVEPHGNNVLQHLSLSDSHGHLKGRPKLL</sequence>
<dbReference type="Proteomes" id="UP000694388">
    <property type="component" value="Unplaced"/>
</dbReference>
<evidence type="ECO:0000259" key="6">
    <source>
        <dbReference type="PROSITE" id="PS50039"/>
    </source>
</evidence>
<organism evidence="7 8">
    <name type="scientific">Eptatretus burgeri</name>
    <name type="common">Inshore hagfish</name>
    <dbReference type="NCBI Taxonomy" id="7764"/>
    <lineage>
        <taxon>Eukaryota</taxon>
        <taxon>Metazoa</taxon>
        <taxon>Chordata</taxon>
        <taxon>Craniata</taxon>
        <taxon>Vertebrata</taxon>
        <taxon>Cyclostomata</taxon>
        <taxon>Myxini</taxon>
        <taxon>Myxiniformes</taxon>
        <taxon>Myxinidae</taxon>
        <taxon>Eptatretinae</taxon>
        <taxon>Eptatretus</taxon>
    </lineage>
</organism>
<proteinExistence type="predicted"/>
<reference evidence="7" key="2">
    <citation type="submission" date="2025-09" db="UniProtKB">
        <authorList>
            <consortium name="Ensembl"/>
        </authorList>
    </citation>
    <scope>IDENTIFICATION</scope>
</reference>
<feature type="region of interest" description="Disordered" evidence="5">
    <location>
        <begin position="273"/>
        <end position="349"/>
    </location>
</feature>
<dbReference type="GO" id="GO:0019904">
    <property type="term" value="F:protein domain specific binding"/>
    <property type="evidence" value="ECO:0007669"/>
    <property type="project" value="InterPro"/>
</dbReference>
<dbReference type="GO" id="GO:0009653">
    <property type="term" value="P:anatomical structure morphogenesis"/>
    <property type="evidence" value="ECO:0007669"/>
    <property type="project" value="TreeGrafter"/>
</dbReference>
<dbReference type="PANTHER" id="PTHR11829">
    <property type="entry name" value="FORKHEAD BOX PROTEIN"/>
    <property type="match status" value="1"/>
</dbReference>
<dbReference type="AlphaFoldDB" id="A0A8C4QSY2"/>
<dbReference type="SMART" id="SM00339">
    <property type="entry name" value="FH"/>
    <property type="match status" value="1"/>
</dbReference>
<dbReference type="PROSITE" id="PS00658">
    <property type="entry name" value="FORK_HEAD_2"/>
    <property type="match status" value="1"/>
</dbReference>
<dbReference type="Ensembl" id="ENSEBUT00000019968.1">
    <property type="protein sequence ID" value="ENSEBUP00000019392.1"/>
    <property type="gene ID" value="ENSEBUG00000012068.1"/>
</dbReference>
<dbReference type="PROSITE" id="PS50039">
    <property type="entry name" value="FORK_HEAD_3"/>
    <property type="match status" value="1"/>
</dbReference>
<dbReference type="InterPro" id="IPR001766">
    <property type="entry name" value="Fork_head_dom"/>
</dbReference>
<name>A0A8C4QSY2_EPTBU</name>
<dbReference type="SUPFAM" id="SSF46785">
    <property type="entry name" value="Winged helix' DNA-binding domain"/>
    <property type="match status" value="1"/>
</dbReference>
<dbReference type="GO" id="GO:0030154">
    <property type="term" value="P:cell differentiation"/>
    <property type="evidence" value="ECO:0007669"/>
    <property type="project" value="TreeGrafter"/>
</dbReference>
<dbReference type="GO" id="GO:0000978">
    <property type="term" value="F:RNA polymerase II cis-regulatory region sequence-specific DNA binding"/>
    <property type="evidence" value="ECO:0007669"/>
    <property type="project" value="TreeGrafter"/>
</dbReference>
<evidence type="ECO:0000256" key="2">
    <source>
        <dbReference type="ARBA" id="ARBA00023125"/>
    </source>
</evidence>
<dbReference type="GO" id="GO:0000981">
    <property type="term" value="F:DNA-binding transcription factor activity, RNA polymerase II-specific"/>
    <property type="evidence" value="ECO:0007669"/>
    <property type="project" value="TreeGrafter"/>
</dbReference>
<dbReference type="InterPro" id="IPR050211">
    <property type="entry name" value="FOX_domain-containing"/>
</dbReference>
<evidence type="ECO:0000256" key="3">
    <source>
        <dbReference type="ARBA" id="ARBA00023242"/>
    </source>
</evidence>
<dbReference type="InterPro" id="IPR018122">
    <property type="entry name" value="TF_fork_head_CS_1"/>
</dbReference>
<dbReference type="GO" id="GO:0005634">
    <property type="term" value="C:nucleus"/>
    <property type="evidence" value="ECO:0007669"/>
    <property type="project" value="UniProtKB-SubCell"/>
</dbReference>
<keyword evidence="8" id="KW-1185">Reference proteome</keyword>
<dbReference type="Gene3D" id="1.10.10.10">
    <property type="entry name" value="Winged helix-like DNA-binding domain superfamily/Winged helix DNA-binding domain"/>
    <property type="match status" value="1"/>
</dbReference>
<dbReference type="FunFam" id="1.10.10.10:FF:000042">
    <property type="entry name" value="hepatocyte nuclear factor 3-beta"/>
    <property type="match status" value="1"/>
</dbReference>
<dbReference type="InterPro" id="IPR030456">
    <property type="entry name" value="TF_fork_head_CS_2"/>
</dbReference>
<dbReference type="GeneTree" id="ENSGT00940000155999"/>
<feature type="DNA-binding region" description="Fork-head" evidence="4">
    <location>
        <begin position="164"/>
        <end position="258"/>
    </location>
</feature>
<dbReference type="InterPro" id="IPR013638">
    <property type="entry name" value="Fork-head_N"/>
</dbReference>
<dbReference type="PRINTS" id="PR00053">
    <property type="entry name" value="FORKHEAD"/>
</dbReference>
<evidence type="ECO:0000256" key="1">
    <source>
        <dbReference type="ARBA" id="ARBA00004123"/>
    </source>
</evidence>
<feature type="compositionally biased region" description="Low complexity" evidence="5">
    <location>
        <begin position="288"/>
        <end position="299"/>
    </location>
</feature>
<dbReference type="InterPro" id="IPR036388">
    <property type="entry name" value="WH-like_DNA-bd_sf"/>
</dbReference>
<evidence type="ECO:0000313" key="7">
    <source>
        <dbReference type="Ensembl" id="ENSEBUP00000019392.1"/>
    </source>
</evidence>
<feature type="compositionally biased region" description="Polar residues" evidence="5">
    <location>
        <begin position="300"/>
        <end position="318"/>
    </location>
</feature>
<reference evidence="7" key="1">
    <citation type="submission" date="2025-08" db="UniProtKB">
        <authorList>
            <consortium name="Ensembl"/>
        </authorList>
    </citation>
    <scope>IDENTIFICATION</scope>
</reference>